<evidence type="ECO:0000259" key="6">
    <source>
        <dbReference type="PROSITE" id="PS50995"/>
    </source>
</evidence>
<accession>A0A849AD66</accession>
<comment type="caution">
    <text evidence="7">The sequence shown here is derived from an EMBL/GenBank/DDBJ whole genome shotgun (WGS) entry which is preliminary data.</text>
</comment>
<evidence type="ECO:0000256" key="1">
    <source>
        <dbReference type="ARBA" id="ARBA00004496"/>
    </source>
</evidence>
<dbReference type="Proteomes" id="UP000557772">
    <property type="component" value="Unassembled WGS sequence"/>
</dbReference>
<dbReference type="SUPFAM" id="SSF46785">
    <property type="entry name" value="Winged helix' DNA-binding domain"/>
    <property type="match status" value="1"/>
</dbReference>
<dbReference type="Pfam" id="PF22381">
    <property type="entry name" value="Staph_reg_Sar_Rot"/>
    <property type="match status" value="1"/>
</dbReference>
<comment type="subcellular location">
    <subcellularLocation>
        <location evidence="1">Cytoplasm</location>
    </subcellularLocation>
</comment>
<keyword evidence="8" id="KW-1185">Reference proteome</keyword>
<keyword evidence="2" id="KW-0963">Cytoplasm</keyword>
<evidence type="ECO:0000256" key="2">
    <source>
        <dbReference type="ARBA" id="ARBA00022490"/>
    </source>
</evidence>
<dbReference type="InterPro" id="IPR036388">
    <property type="entry name" value="WH-like_DNA-bd_sf"/>
</dbReference>
<name>A0A849AD66_9MICO</name>
<sequence length="190" mass="20891">MLCDADYDTLLGWAQYNRAQPDTLYDVTDSSESLRLNNQLCFSLYSASRALTALYRELLAPLGVTYPQYLVLLALWEQSPQTVSELGAQLQLDSGTLSPLLKRLELLGLVTRERATDDERVVLVALTTRGWSLRAQAVPVPAVVSEATGLDNAHLMQLRDEVQGIADRVRSAIPAENAGTPRAPRAPRAQ</sequence>
<evidence type="ECO:0000313" key="8">
    <source>
        <dbReference type="Proteomes" id="UP000557772"/>
    </source>
</evidence>
<dbReference type="PRINTS" id="PR00598">
    <property type="entry name" value="HTHMARR"/>
</dbReference>
<dbReference type="PANTHER" id="PTHR33164:SF5">
    <property type="entry name" value="ORGANIC HYDROPEROXIDE RESISTANCE TRANSCRIPTIONAL REGULATOR"/>
    <property type="match status" value="1"/>
</dbReference>
<dbReference type="AlphaFoldDB" id="A0A849AD66"/>
<dbReference type="GO" id="GO:0006950">
    <property type="term" value="P:response to stress"/>
    <property type="evidence" value="ECO:0007669"/>
    <property type="project" value="TreeGrafter"/>
</dbReference>
<protein>
    <submittedName>
        <fullName evidence="7">Winged helix-turn-helix transcriptional regulator</fullName>
    </submittedName>
</protein>
<dbReference type="FunFam" id="1.10.10.10:FF:000163">
    <property type="entry name" value="MarR family transcriptional regulator"/>
    <property type="match status" value="1"/>
</dbReference>
<dbReference type="GO" id="GO:0003700">
    <property type="term" value="F:DNA-binding transcription factor activity"/>
    <property type="evidence" value="ECO:0007669"/>
    <property type="project" value="InterPro"/>
</dbReference>
<evidence type="ECO:0000256" key="4">
    <source>
        <dbReference type="ARBA" id="ARBA00023125"/>
    </source>
</evidence>
<dbReference type="InterPro" id="IPR000835">
    <property type="entry name" value="HTH_MarR-typ"/>
</dbReference>
<dbReference type="PANTHER" id="PTHR33164">
    <property type="entry name" value="TRANSCRIPTIONAL REGULATOR, MARR FAMILY"/>
    <property type="match status" value="1"/>
</dbReference>
<evidence type="ECO:0000256" key="3">
    <source>
        <dbReference type="ARBA" id="ARBA00023015"/>
    </source>
</evidence>
<proteinExistence type="predicted"/>
<gene>
    <name evidence="7" type="ORF">HJ588_03850</name>
</gene>
<reference evidence="7 8" key="1">
    <citation type="submission" date="2020-05" db="EMBL/GenBank/DDBJ databases">
        <title>Flexivirga sp. ID2601S isolated from air conditioner.</title>
        <authorList>
            <person name="Kim D.H."/>
        </authorList>
    </citation>
    <scope>NUCLEOTIDE SEQUENCE [LARGE SCALE GENOMIC DNA]</scope>
    <source>
        <strain evidence="7 8">ID2601S</strain>
    </source>
</reference>
<evidence type="ECO:0000313" key="7">
    <source>
        <dbReference type="EMBL" id="NNG38409.1"/>
    </source>
</evidence>
<evidence type="ECO:0000256" key="5">
    <source>
        <dbReference type="ARBA" id="ARBA00023163"/>
    </source>
</evidence>
<dbReference type="InterPro" id="IPR039422">
    <property type="entry name" value="MarR/SlyA-like"/>
</dbReference>
<keyword evidence="4" id="KW-0238">DNA-binding</keyword>
<dbReference type="SMART" id="SM00347">
    <property type="entry name" value="HTH_MARR"/>
    <property type="match status" value="1"/>
</dbReference>
<dbReference type="PROSITE" id="PS50995">
    <property type="entry name" value="HTH_MARR_2"/>
    <property type="match status" value="1"/>
</dbReference>
<dbReference type="EMBL" id="JABENB010000001">
    <property type="protein sequence ID" value="NNG38409.1"/>
    <property type="molecule type" value="Genomic_DNA"/>
</dbReference>
<dbReference type="InterPro" id="IPR055166">
    <property type="entry name" value="Transc_reg_Sar_Rot_HTH"/>
</dbReference>
<organism evidence="7 8">
    <name type="scientific">Flexivirga aerilata</name>
    <dbReference type="NCBI Taxonomy" id="1656889"/>
    <lineage>
        <taxon>Bacteria</taxon>
        <taxon>Bacillati</taxon>
        <taxon>Actinomycetota</taxon>
        <taxon>Actinomycetes</taxon>
        <taxon>Micrococcales</taxon>
        <taxon>Dermacoccaceae</taxon>
        <taxon>Flexivirga</taxon>
    </lineage>
</organism>
<feature type="domain" description="HTH marR-type" evidence="6">
    <location>
        <begin position="37"/>
        <end position="164"/>
    </location>
</feature>
<dbReference type="GO" id="GO:0005737">
    <property type="term" value="C:cytoplasm"/>
    <property type="evidence" value="ECO:0007669"/>
    <property type="project" value="UniProtKB-SubCell"/>
</dbReference>
<keyword evidence="5" id="KW-0804">Transcription</keyword>
<dbReference type="Gene3D" id="1.10.10.10">
    <property type="entry name" value="Winged helix-like DNA-binding domain superfamily/Winged helix DNA-binding domain"/>
    <property type="match status" value="1"/>
</dbReference>
<dbReference type="InterPro" id="IPR036390">
    <property type="entry name" value="WH_DNA-bd_sf"/>
</dbReference>
<keyword evidence="3" id="KW-0805">Transcription regulation</keyword>
<dbReference type="GO" id="GO:0003677">
    <property type="term" value="F:DNA binding"/>
    <property type="evidence" value="ECO:0007669"/>
    <property type="project" value="UniProtKB-KW"/>
</dbReference>